<comment type="caution">
    <text evidence="9">The sequence shown here is derived from an EMBL/GenBank/DDBJ whole genome shotgun (WGS) entry which is preliminary data.</text>
</comment>
<dbReference type="Proteomes" id="UP000608345">
    <property type="component" value="Unassembled WGS sequence"/>
</dbReference>
<dbReference type="InterPro" id="IPR011055">
    <property type="entry name" value="Dup_hybrid_motif"/>
</dbReference>
<gene>
    <name evidence="9" type="ORF">GCM10011450_04690</name>
</gene>
<keyword evidence="10" id="KW-1185">Reference proteome</keyword>
<dbReference type="RefSeq" id="WP_189383834.1">
    <property type="nucleotide sequence ID" value="NZ_BAABFY010000057.1"/>
</dbReference>
<dbReference type="GO" id="GO:0004222">
    <property type="term" value="F:metalloendopeptidase activity"/>
    <property type="evidence" value="ECO:0007669"/>
    <property type="project" value="TreeGrafter"/>
</dbReference>
<name>A0A918JFT0_9BURK</name>
<keyword evidence="2" id="KW-0645">Protease</keyword>
<keyword evidence="6" id="KW-0482">Metalloprotease</keyword>
<reference evidence="9" key="1">
    <citation type="journal article" date="2014" name="Int. J. Syst. Evol. Microbiol.">
        <title>Complete genome sequence of Corynebacterium casei LMG S-19264T (=DSM 44701T), isolated from a smear-ripened cheese.</title>
        <authorList>
            <consortium name="US DOE Joint Genome Institute (JGI-PGF)"/>
            <person name="Walter F."/>
            <person name="Albersmeier A."/>
            <person name="Kalinowski J."/>
            <person name="Ruckert C."/>
        </authorList>
    </citation>
    <scope>NUCLEOTIDE SEQUENCE</scope>
    <source>
        <strain evidence="9">KCTC 23732</strain>
    </source>
</reference>
<protein>
    <recommendedName>
        <fullName evidence="8">M23ase beta-sheet core domain-containing protein</fullName>
    </recommendedName>
</protein>
<dbReference type="PANTHER" id="PTHR21666:SF288">
    <property type="entry name" value="CELL DIVISION PROTEIN YTFB"/>
    <property type="match status" value="1"/>
</dbReference>
<keyword evidence="4" id="KW-0378">Hydrolase</keyword>
<feature type="domain" description="M23ase beta-sheet core" evidence="8">
    <location>
        <begin position="81"/>
        <end position="177"/>
    </location>
</feature>
<dbReference type="PANTHER" id="PTHR21666">
    <property type="entry name" value="PEPTIDASE-RELATED"/>
    <property type="match status" value="1"/>
</dbReference>
<organism evidence="9 10">
    <name type="scientific">Advenella faeciporci</name>
    <dbReference type="NCBI Taxonomy" id="797535"/>
    <lineage>
        <taxon>Bacteria</taxon>
        <taxon>Pseudomonadati</taxon>
        <taxon>Pseudomonadota</taxon>
        <taxon>Betaproteobacteria</taxon>
        <taxon>Burkholderiales</taxon>
        <taxon>Alcaligenaceae</taxon>
    </lineage>
</organism>
<dbReference type="CDD" id="cd12797">
    <property type="entry name" value="M23_peptidase"/>
    <property type="match status" value="1"/>
</dbReference>
<evidence type="ECO:0000256" key="5">
    <source>
        <dbReference type="ARBA" id="ARBA00022833"/>
    </source>
</evidence>
<keyword evidence="5" id="KW-0862">Zinc</keyword>
<sequence length="210" mass="22738">MNKFLLLLLLGLPFGAFAQSSADIDLSDIPELDNDVIVMGTCNHCSKNITLQNLMANPLPNARFSSAYGWRMHPVFQEMRLHTGADFAAPAGTPVTAMQAAKVVYVASRGGYGKTVVLKHDNTYSTLYAHLERYAPGLVLGSHVKKGDLIGFVGSTGNSTGPHLHYEIRKNGQPVNPSDGKEMQLPAIIKVKGPGISVKQKNARIRTILK</sequence>
<dbReference type="SUPFAM" id="SSF51261">
    <property type="entry name" value="Duplicated hybrid motif"/>
    <property type="match status" value="1"/>
</dbReference>
<dbReference type="EMBL" id="BMYS01000002">
    <property type="protein sequence ID" value="GGW77909.1"/>
    <property type="molecule type" value="Genomic_DNA"/>
</dbReference>
<accession>A0A918JFT0</accession>
<dbReference type="InterPro" id="IPR016047">
    <property type="entry name" value="M23ase_b-sheet_dom"/>
</dbReference>
<evidence type="ECO:0000256" key="1">
    <source>
        <dbReference type="ARBA" id="ARBA00001947"/>
    </source>
</evidence>
<evidence type="ECO:0000256" key="7">
    <source>
        <dbReference type="SAM" id="SignalP"/>
    </source>
</evidence>
<keyword evidence="7" id="KW-0732">Signal</keyword>
<dbReference type="GO" id="GO:0046872">
    <property type="term" value="F:metal ion binding"/>
    <property type="evidence" value="ECO:0007669"/>
    <property type="project" value="UniProtKB-KW"/>
</dbReference>
<feature type="signal peptide" evidence="7">
    <location>
        <begin position="1"/>
        <end position="18"/>
    </location>
</feature>
<dbReference type="InterPro" id="IPR050570">
    <property type="entry name" value="Cell_wall_metabolism_enzyme"/>
</dbReference>
<keyword evidence="3" id="KW-0479">Metal-binding</keyword>
<evidence type="ECO:0000256" key="2">
    <source>
        <dbReference type="ARBA" id="ARBA00022670"/>
    </source>
</evidence>
<dbReference type="Gene3D" id="2.70.70.10">
    <property type="entry name" value="Glucose Permease (Domain IIA)"/>
    <property type="match status" value="1"/>
</dbReference>
<evidence type="ECO:0000259" key="8">
    <source>
        <dbReference type="Pfam" id="PF01551"/>
    </source>
</evidence>
<feature type="chain" id="PRO_5038034360" description="M23ase beta-sheet core domain-containing protein" evidence="7">
    <location>
        <begin position="19"/>
        <end position="210"/>
    </location>
</feature>
<evidence type="ECO:0000256" key="3">
    <source>
        <dbReference type="ARBA" id="ARBA00022723"/>
    </source>
</evidence>
<evidence type="ECO:0000256" key="4">
    <source>
        <dbReference type="ARBA" id="ARBA00022801"/>
    </source>
</evidence>
<evidence type="ECO:0000313" key="9">
    <source>
        <dbReference type="EMBL" id="GGW77909.1"/>
    </source>
</evidence>
<evidence type="ECO:0000313" key="10">
    <source>
        <dbReference type="Proteomes" id="UP000608345"/>
    </source>
</evidence>
<reference evidence="9" key="2">
    <citation type="submission" date="2020-09" db="EMBL/GenBank/DDBJ databases">
        <authorList>
            <person name="Sun Q."/>
            <person name="Kim S."/>
        </authorList>
    </citation>
    <scope>NUCLEOTIDE SEQUENCE</scope>
    <source>
        <strain evidence="9">KCTC 23732</strain>
    </source>
</reference>
<comment type="cofactor">
    <cofactor evidence="1">
        <name>Zn(2+)</name>
        <dbReference type="ChEBI" id="CHEBI:29105"/>
    </cofactor>
</comment>
<evidence type="ECO:0000256" key="6">
    <source>
        <dbReference type="ARBA" id="ARBA00023049"/>
    </source>
</evidence>
<dbReference type="GO" id="GO:0006508">
    <property type="term" value="P:proteolysis"/>
    <property type="evidence" value="ECO:0007669"/>
    <property type="project" value="UniProtKB-KW"/>
</dbReference>
<dbReference type="Pfam" id="PF01551">
    <property type="entry name" value="Peptidase_M23"/>
    <property type="match status" value="1"/>
</dbReference>
<dbReference type="AlphaFoldDB" id="A0A918JFT0"/>
<proteinExistence type="predicted"/>